<proteinExistence type="predicted"/>
<organism evidence="1 2">
    <name type="scientific">Shimia thalassica</name>
    <dbReference type="NCBI Taxonomy" id="1715693"/>
    <lineage>
        <taxon>Bacteria</taxon>
        <taxon>Pseudomonadati</taxon>
        <taxon>Pseudomonadota</taxon>
        <taxon>Alphaproteobacteria</taxon>
        <taxon>Rhodobacterales</taxon>
        <taxon>Roseobacteraceae</taxon>
    </lineage>
</organism>
<dbReference type="GeneID" id="83879754"/>
<dbReference type="Proteomes" id="UP000051870">
    <property type="component" value="Unassembled WGS sequence"/>
</dbReference>
<protein>
    <submittedName>
        <fullName evidence="1">Uncharacterized protein</fullName>
    </submittedName>
</protein>
<name>A0A0P1I2Z3_9RHOB</name>
<sequence length="298" mass="32477">MLGLSLVAACEVVPTTSPPPAPKPAPQVQSDASRDLQIYYGRVQADLLARGLLRTDGGGPDTPYTPDMMARNFEQIAFYDEYASGGGLEPANGTAGKLRRWSGPVRVSVEYGASVSSDMRAQDTALVQGYVGRLASVTNHAISYNSGRPNFHVLVMGEDDKDQLARRLRQIIPGASTATMSLFLNVQRSIDCLVVAFSSEGNDHDYKKAVALVRSEHPDLMRKSCYHEEIAQGLGLANDSPTARPSIFNDDDEFALLTTHDESLLAILYDPRLQLGMSLEQARPVVHILAREQAGRIY</sequence>
<dbReference type="InterPro" id="IPR021323">
    <property type="entry name" value="DUF2927"/>
</dbReference>
<dbReference type="EMBL" id="CYTW01000001">
    <property type="protein sequence ID" value="CUJ86869.1"/>
    <property type="molecule type" value="Genomic_DNA"/>
</dbReference>
<gene>
    <name evidence="1" type="ORF">PH7735_00676</name>
</gene>
<evidence type="ECO:0000313" key="1">
    <source>
        <dbReference type="EMBL" id="CUJ86869.1"/>
    </source>
</evidence>
<dbReference type="STRING" id="1715693.PH7735_00676"/>
<accession>A0A0P1I2Z3</accession>
<keyword evidence="2" id="KW-1185">Reference proteome</keyword>
<reference evidence="2" key="1">
    <citation type="submission" date="2015-09" db="EMBL/GenBank/DDBJ databases">
        <authorList>
            <person name="Rodrigo-Torres Lidia"/>
            <person name="Arahal R.David."/>
        </authorList>
    </citation>
    <scope>NUCLEOTIDE SEQUENCE [LARGE SCALE GENOMIC DNA]</scope>
    <source>
        <strain evidence="2">CECT 7735</strain>
    </source>
</reference>
<evidence type="ECO:0000313" key="2">
    <source>
        <dbReference type="Proteomes" id="UP000051870"/>
    </source>
</evidence>
<dbReference type="Pfam" id="PF11150">
    <property type="entry name" value="DUF2927"/>
    <property type="match status" value="1"/>
</dbReference>
<dbReference type="RefSeq" id="WP_199534982.1">
    <property type="nucleotide sequence ID" value="NZ_CYTW01000001.1"/>
</dbReference>
<dbReference type="AlphaFoldDB" id="A0A0P1I2Z3"/>